<protein>
    <submittedName>
        <fullName evidence="5">NADPH-dependent oxidoreductase</fullName>
    </submittedName>
</protein>
<keyword evidence="2" id="KW-0288">FMN</keyword>
<sequence length="169" mass="17848">MTTIAIVTGNPKPSSRTHSVALTVADVLDKELGTPSERVIVDLADHAPRLFDWADPTLTEITAQVATADIAIFASPTYKASYTGLLKAFLDRYGNNGLAGVTAIPVMTGGWPGHLLAVEVHLRPVLVELGATVPARGLYVTEPELTDLPAAVGKWSQAAVPLIRASLKN</sequence>
<comment type="caution">
    <text evidence="5">The sequence shown here is derived from an EMBL/GenBank/DDBJ whole genome shotgun (WGS) entry which is preliminary data.</text>
</comment>
<evidence type="ECO:0000313" key="5">
    <source>
        <dbReference type="EMBL" id="TVZ01315.1"/>
    </source>
</evidence>
<keyword evidence="1" id="KW-0285">Flavoprotein</keyword>
<evidence type="ECO:0000256" key="1">
    <source>
        <dbReference type="ARBA" id="ARBA00022630"/>
    </source>
</evidence>
<evidence type="ECO:0000256" key="2">
    <source>
        <dbReference type="ARBA" id="ARBA00022643"/>
    </source>
</evidence>
<dbReference type="SUPFAM" id="SSF52218">
    <property type="entry name" value="Flavoproteins"/>
    <property type="match status" value="1"/>
</dbReference>
<accession>A0A6P2BT96</accession>
<dbReference type="InterPro" id="IPR029039">
    <property type="entry name" value="Flavoprotein-like_sf"/>
</dbReference>
<dbReference type="InterPro" id="IPR051814">
    <property type="entry name" value="NAD(P)H-dep_FMN_reductase"/>
</dbReference>
<dbReference type="OrthoDB" id="1643408at2"/>
<keyword evidence="6" id="KW-1185">Reference proteome</keyword>
<dbReference type="Gene3D" id="3.40.50.360">
    <property type="match status" value="1"/>
</dbReference>
<dbReference type="Proteomes" id="UP000460272">
    <property type="component" value="Unassembled WGS sequence"/>
</dbReference>
<dbReference type="PANTHER" id="PTHR43408">
    <property type="entry name" value="FMN REDUCTASE (NADPH)"/>
    <property type="match status" value="1"/>
</dbReference>
<dbReference type="AlphaFoldDB" id="A0A6P2BT96"/>
<reference evidence="5 6" key="1">
    <citation type="submission" date="2018-11" db="EMBL/GenBank/DDBJ databases">
        <title>Trebonia kvetii gen.nov., sp.nov., a novel acidophilic actinobacterium, and proposal of the new actinobacterial family Treboniaceae fam. nov.</title>
        <authorList>
            <person name="Rapoport D."/>
            <person name="Sagova-Mareckova M."/>
            <person name="Sedlacek I."/>
            <person name="Provaznik J."/>
            <person name="Kralova S."/>
            <person name="Pavlinic D."/>
            <person name="Benes V."/>
            <person name="Kopecky J."/>
        </authorList>
    </citation>
    <scope>NUCLEOTIDE SEQUENCE [LARGE SCALE GENOMIC DNA]</scope>
    <source>
        <strain evidence="5 6">15Tr583</strain>
    </source>
</reference>
<dbReference type="Pfam" id="PF03358">
    <property type="entry name" value="FMN_red"/>
    <property type="match status" value="1"/>
</dbReference>
<evidence type="ECO:0000259" key="4">
    <source>
        <dbReference type="Pfam" id="PF03358"/>
    </source>
</evidence>
<organism evidence="5 6">
    <name type="scientific">Trebonia kvetii</name>
    <dbReference type="NCBI Taxonomy" id="2480626"/>
    <lineage>
        <taxon>Bacteria</taxon>
        <taxon>Bacillati</taxon>
        <taxon>Actinomycetota</taxon>
        <taxon>Actinomycetes</taxon>
        <taxon>Streptosporangiales</taxon>
        <taxon>Treboniaceae</taxon>
        <taxon>Trebonia</taxon>
    </lineage>
</organism>
<name>A0A6P2BT96_9ACTN</name>
<feature type="domain" description="NADPH-dependent FMN reductase-like" evidence="4">
    <location>
        <begin position="3"/>
        <end position="138"/>
    </location>
</feature>
<gene>
    <name evidence="5" type="ORF">EAS64_34130</name>
</gene>
<proteinExistence type="predicted"/>
<evidence type="ECO:0000256" key="3">
    <source>
        <dbReference type="ARBA" id="ARBA00023002"/>
    </source>
</evidence>
<dbReference type="InterPro" id="IPR005025">
    <property type="entry name" value="FMN_Rdtase-like_dom"/>
</dbReference>
<evidence type="ECO:0000313" key="6">
    <source>
        <dbReference type="Proteomes" id="UP000460272"/>
    </source>
</evidence>
<dbReference type="RefSeq" id="WP_145859772.1">
    <property type="nucleotide sequence ID" value="NZ_RPFW01000007.1"/>
</dbReference>
<dbReference type="PANTHER" id="PTHR43408:SF2">
    <property type="entry name" value="FMN REDUCTASE (NADPH)"/>
    <property type="match status" value="1"/>
</dbReference>
<keyword evidence="3" id="KW-0560">Oxidoreductase</keyword>
<dbReference type="EMBL" id="RPFW01000007">
    <property type="protein sequence ID" value="TVZ01315.1"/>
    <property type="molecule type" value="Genomic_DNA"/>
</dbReference>
<dbReference type="GO" id="GO:0016491">
    <property type="term" value="F:oxidoreductase activity"/>
    <property type="evidence" value="ECO:0007669"/>
    <property type="project" value="UniProtKB-KW"/>
</dbReference>